<dbReference type="PROSITE" id="PS00893">
    <property type="entry name" value="NUDIX_BOX"/>
    <property type="match status" value="1"/>
</dbReference>
<dbReference type="InterPro" id="IPR020084">
    <property type="entry name" value="NUDIX_hydrolase_CS"/>
</dbReference>
<dbReference type="PANTHER" id="PTHR43736">
    <property type="entry name" value="ADP-RIBOSE PYROPHOSPHATASE"/>
    <property type="match status" value="1"/>
</dbReference>
<keyword evidence="1" id="KW-0378">Hydrolase</keyword>
<protein>
    <submittedName>
        <fullName evidence="3">ADP-ribose pyrophosphatase</fullName>
    </submittedName>
</protein>
<dbReference type="Gene3D" id="3.90.79.10">
    <property type="entry name" value="Nucleoside Triphosphate Pyrophosphohydrolase"/>
    <property type="match status" value="1"/>
</dbReference>
<proteinExistence type="predicted"/>
<dbReference type="STRING" id="1618350.UR67_C0007G0049"/>
<comment type="caution">
    <text evidence="3">The sequence shown here is derived from an EMBL/GenBank/DDBJ whole genome shotgun (WGS) entry which is preliminary data.</text>
</comment>
<dbReference type="InterPro" id="IPR015797">
    <property type="entry name" value="NUDIX_hydrolase-like_dom_sf"/>
</dbReference>
<dbReference type="InterPro" id="IPR000086">
    <property type="entry name" value="NUDIX_hydrolase_dom"/>
</dbReference>
<organism evidence="3 4">
    <name type="scientific">candidate division CPR3 bacterium GW2011_GWF2_35_18</name>
    <dbReference type="NCBI Taxonomy" id="1618350"/>
    <lineage>
        <taxon>Bacteria</taxon>
        <taxon>Bacteria division CPR3</taxon>
    </lineage>
</organism>
<dbReference type="GO" id="GO:0016787">
    <property type="term" value="F:hydrolase activity"/>
    <property type="evidence" value="ECO:0007669"/>
    <property type="project" value="UniProtKB-KW"/>
</dbReference>
<name>A0A0G0BIN2_UNCC3</name>
<dbReference type="PROSITE" id="PS51462">
    <property type="entry name" value="NUDIX"/>
    <property type="match status" value="1"/>
</dbReference>
<gene>
    <name evidence="3" type="ORF">UR67_C0007G0049</name>
</gene>
<accession>A0A0G0BIN2</accession>
<evidence type="ECO:0000259" key="2">
    <source>
        <dbReference type="PROSITE" id="PS51462"/>
    </source>
</evidence>
<sequence length="164" mass="18980">MITCKFPNGNPAKLRHVTCDAIVIKDNKILMVKRSNTAFFEPGKYALPGGYIDRDEVVSEAVLRELKEETGYLGKIKFLLQINDDPKRTNVEDNQNISFFYVVDVEEKTGDHDREISEVLWFDFNNLPENSQIGFDHANAINLYKKYLKRKFSLPYIGHYLGEK</sequence>
<dbReference type="AlphaFoldDB" id="A0A0G0BIN2"/>
<dbReference type="CDD" id="cd02883">
    <property type="entry name" value="NUDIX_Hydrolase"/>
    <property type="match status" value="1"/>
</dbReference>
<feature type="domain" description="Nudix hydrolase" evidence="2">
    <location>
        <begin position="14"/>
        <end position="145"/>
    </location>
</feature>
<evidence type="ECO:0000313" key="4">
    <source>
        <dbReference type="Proteomes" id="UP000034581"/>
    </source>
</evidence>
<evidence type="ECO:0000313" key="3">
    <source>
        <dbReference type="EMBL" id="KKP69344.1"/>
    </source>
</evidence>
<dbReference type="EMBL" id="LBQB01000007">
    <property type="protein sequence ID" value="KKP69344.1"/>
    <property type="molecule type" value="Genomic_DNA"/>
</dbReference>
<evidence type="ECO:0000256" key="1">
    <source>
        <dbReference type="ARBA" id="ARBA00022801"/>
    </source>
</evidence>
<reference evidence="3 4" key="1">
    <citation type="journal article" date="2015" name="Nature">
        <title>rRNA introns, odd ribosomes, and small enigmatic genomes across a large radiation of phyla.</title>
        <authorList>
            <person name="Brown C.T."/>
            <person name="Hug L.A."/>
            <person name="Thomas B.C."/>
            <person name="Sharon I."/>
            <person name="Castelle C.J."/>
            <person name="Singh A."/>
            <person name="Wilkins M.J."/>
            <person name="Williams K.H."/>
            <person name="Banfield J.F."/>
        </authorList>
    </citation>
    <scope>NUCLEOTIDE SEQUENCE [LARGE SCALE GENOMIC DNA]</scope>
</reference>
<dbReference type="SUPFAM" id="SSF55811">
    <property type="entry name" value="Nudix"/>
    <property type="match status" value="1"/>
</dbReference>
<dbReference type="Proteomes" id="UP000034581">
    <property type="component" value="Unassembled WGS sequence"/>
</dbReference>
<dbReference type="PANTHER" id="PTHR43736:SF1">
    <property type="entry name" value="DIHYDRONEOPTERIN TRIPHOSPHATE DIPHOSPHATASE"/>
    <property type="match status" value="1"/>
</dbReference>
<dbReference type="Pfam" id="PF00293">
    <property type="entry name" value="NUDIX"/>
    <property type="match status" value="1"/>
</dbReference>